<dbReference type="EMBL" id="JACHWS010000001">
    <property type="protein sequence ID" value="MBB3036568.1"/>
    <property type="molecule type" value="Genomic_DNA"/>
</dbReference>
<evidence type="ECO:0000259" key="6">
    <source>
        <dbReference type="Pfam" id="PF01061"/>
    </source>
</evidence>
<evidence type="ECO:0000256" key="3">
    <source>
        <dbReference type="ARBA" id="ARBA00022989"/>
    </source>
</evidence>
<feature type="domain" description="ABC-2 type transporter transmembrane" evidence="6">
    <location>
        <begin position="6"/>
        <end position="205"/>
    </location>
</feature>
<dbReference type="RefSeq" id="WP_064441695.1">
    <property type="nucleotide sequence ID" value="NZ_BDDI01000015.1"/>
</dbReference>
<evidence type="ECO:0000313" key="7">
    <source>
        <dbReference type="EMBL" id="MBB3036568.1"/>
    </source>
</evidence>
<organism evidence="7 8">
    <name type="scientific">Hoyosella altamirensis</name>
    <dbReference type="NCBI Taxonomy" id="616997"/>
    <lineage>
        <taxon>Bacteria</taxon>
        <taxon>Bacillati</taxon>
        <taxon>Actinomycetota</taxon>
        <taxon>Actinomycetes</taxon>
        <taxon>Mycobacteriales</taxon>
        <taxon>Hoyosellaceae</taxon>
        <taxon>Hoyosella</taxon>
    </lineage>
</organism>
<name>A0A839RK12_9ACTN</name>
<keyword evidence="2 5" id="KW-0812">Transmembrane</keyword>
<proteinExistence type="predicted"/>
<evidence type="ECO:0000256" key="2">
    <source>
        <dbReference type="ARBA" id="ARBA00022692"/>
    </source>
</evidence>
<comment type="subcellular location">
    <subcellularLocation>
        <location evidence="1">Membrane</location>
        <topology evidence="1">Multi-pass membrane protein</topology>
    </subcellularLocation>
</comment>
<dbReference type="InterPro" id="IPR013525">
    <property type="entry name" value="ABC2_TM"/>
</dbReference>
<dbReference type="Proteomes" id="UP000567922">
    <property type="component" value="Unassembled WGS sequence"/>
</dbReference>
<feature type="transmembrane region" description="Helical" evidence="5">
    <location>
        <begin position="216"/>
        <end position="236"/>
    </location>
</feature>
<evidence type="ECO:0000313" key="8">
    <source>
        <dbReference type="Proteomes" id="UP000567922"/>
    </source>
</evidence>
<keyword evidence="8" id="KW-1185">Reference proteome</keyword>
<reference evidence="7 8" key="1">
    <citation type="submission" date="2020-08" db="EMBL/GenBank/DDBJ databases">
        <title>Sequencing the genomes of 1000 actinobacteria strains.</title>
        <authorList>
            <person name="Klenk H.-P."/>
        </authorList>
    </citation>
    <scope>NUCLEOTIDE SEQUENCE [LARGE SCALE GENOMIC DNA]</scope>
    <source>
        <strain evidence="7 8">DSM 45258</strain>
    </source>
</reference>
<sequence length="245" mass="25870">MSLTALYTKRQLIETARTPVSFLAITLTPIAVMVFFIVPFLSDDPAAMTGATATMVVFAVLLGCVGHFSFTVSALRESPWGAYMRTLPGGLGPQFMSNILTGLAVVLAGVIPIVLVAAFFTEATAPLSRVLLATLALLPVIVSFTIMGIAIGYNLSARATMITNSIIFIPLAVAGGMFFDANDTPALVETIAPYVPTRGATDLVVGALTDYSPSPLALAMLAFWTAVLAAAAVWGYQRDEGRRFQ</sequence>
<dbReference type="GO" id="GO:0016020">
    <property type="term" value="C:membrane"/>
    <property type="evidence" value="ECO:0007669"/>
    <property type="project" value="UniProtKB-SubCell"/>
</dbReference>
<dbReference type="OrthoDB" id="3745966at2"/>
<keyword evidence="3 5" id="KW-1133">Transmembrane helix</keyword>
<feature type="transmembrane region" description="Helical" evidence="5">
    <location>
        <begin position="20"/>
        <end position="41"/>
    </location>
</feature>
<protein>
    <submittedName>
        <fullName evidence="7">ABC-2 type transport system permease protein</fullName>
    </submittedName>
</protein>
<evidence type="ECO:0000256" key="4">
    <source>
        <dbReference type="ARBA" id="ARBA00023136"/>
    </source>
</evidence>
<feature type="transmembrane region" description="Helical" evidence="5">
    <location>
        <begin position="53"/>
        <end position="75"/>
    </location>
</feature>
<accession>A0A839RK12</accession>
<dbReference type="GO" id="GO:0140359">
    <property type="term" value="F:ABC-type transporter activity"/>
    <property type="evidence" value="ECO:0007669"/>
    <property type="project" value="InterPro"/>
</dbReference>
<dbReference type="Pfam" id="PF01061">
    <property type="entry name" value="ABC2_membrane"/>
    <property type="match status" value="1"/>
</dbReference>
<gene>
    <name evidence="7" type="ORF">FHU29_001002</name>
</gene>
<evidence type="ECO:0000256" key="1">
    <source>
        <dbReference type="ARBA" id="ARBA00004141"/>
    </source>
</evidence>
<feature type="transmembrane region" description="Helical" evidence="5">
    <location>
        <begin position="95"/>
        <end position="120"/>
    </location>
</feature>
<evidence type="ECO:0000256" key="5">
    <source>
        <dbReference type="SAM" id="Phobius"/>
    </source>
</evidence>
<comment type="caution">
    <text evidence="7">The sequence shown here is derived from an EMBL/GenBank/DDBJ whole genome shotgun (WGS) entry which is preliminary data.</text>
</comment>
<feature type="transmembrane region" description="Helical" evidence="5">
    <location>
        <begin position="162"/>
        <end position="179"/>
    </location>
</feature>
<keyword evidence="4 5" id="KW-0472">Membrane</keyword>
<feature type="transmembrane region" description="Helical" evidence="5">
    <location>
        <begin position="132"/>
        <end position="155"/>
    </location>
</feature>
<dbReference type="AlphaFoldDB" id="A0A839RK12"/>